<name>A0D896_PARTE</name>
<accession>A0D896</accession>
<evidence type="ECO:0000259" key="3">
    <source>
        <dbReference type="SMART" id="SM00423"/>
    </source>
</evidence>
<dbReference type="InterPro" id="IPR002895">
    <property type="entry name" value="Paramecium_SA"/>
</dbReference>
<dbReference type="Proteomes" id="UP000000600">
    <property type="component" value="Unassembled WGS sequence"/>
</dbReference>
<keyword evidence="5" id="KW-1185">Reference proteome</keyword>
<evidence type="ECO:0000313" key="4">
    <source>
        <dbReference type="EMBL" id="CAK79263.1"/>
    </source>
</evidence>
<dbReference type="AlphaFoldDB" id="A0D896"/>
<dbReference type="KEGG" id="ptm:GSPATT00014230001"/>
<feature type="domain" description="PSI" evidence="3">
    <location>
        <begin position="139"/>
        <end position="187"/>
    </location>
</feature>
<dbReference type="InParanoid" id="A0D896"/>
<dbReference type="InterPro" id="IPR016201">
    <property type="entry name" value="PSI"/>
</dbReference>
<protein>
    <recommendedName>
        <fullName evidence="3">PSI domain-containing protein</fullName>
    </recommendedName>
</protein>
<proteinExistence type="predicted"/>
<reference evidence="4 5" key="1">
    <citation type="journal article" date="2006" name="Nature">
        <title>Global trends of whole-genome duplications revealed by the ciliate Paramecium tetraurelia.</title>
        <authorList>
            <consortium name="Genoscope"/>
            <person name="Aury J.-M."/>
            <person name="Jaillon O."/>
            <person name="Duret L."/>
            <person name="Noel B."/>
            <person name="Jubin C."/>
            <person name="Porcel B.M."/>
            <person name="Segurens B."/>
            <person name="Daubin V."/>
            <person name="Anthouard V."/>
            <person name="Aiach N."/>
            <person name="Arnaiz O."/>
            <person name="Billaut A."/>
            <person name="Beisson J."/>
            <person name="Blanc I."/>
            <person name="Bouhouche K."/>
            <person name="Camara F."/>
            <person name="Duharcourt S."/>
            <person name="Guigo R."/>
            <person name="Gogendeau D."/>
            <person name="Katinka M."/>
            <person name="Keller A.-M."/>
            <person name="Kissmehl R."/>
            <person name="Klotz C."/>
            <person name="Koll F."/>
            <person name="Le Moue A."/>
            <person name="Lepere C."/>
            <person name="Malinsky S."/>
            <person name="Nowacki M."/>
            <person name="Nowak J.K."/>
            <person name="Plattner H."/>
            <person name="Poulain J."/>
            <person name="Ruiz F."/>
            <person name="Serrano V."/>
            <person name="Zagulski M."/>
            <person name="Dessen P."/>
            <person name="Betermier M."/>
            <person name="Weissenbach J."/>
            <person name="Scarpelli C."/>
            <person name="Schachter V."/>
            <person name="Sperling L."/>
            <person name="Meyer E."/>
            <person name="Cohen J."/>
            <person name="Wincker P."/>
        </authorList>
    </citation>
    <scope>NUCLEOTIDE SEQUENCE [LARGE SCALE GENOMIC DNA]</scope>
    <source>
        <strain evidence="4 5">Stock d4-2</strain>
    </source>
</reference>
<feature type="domain" description="PSI" evidence="3">
    <location>
        <begin position="433"/>
        <end position="477"/>
    </location>
</feature>
<dbReference type="SMART" id="SM00423">
    <property type="entry name" value="PSI"/>
    <property type="match status" value="5"/>
</dbReference>
<organism evidence="4 5">
    <name type="scientific">Paramecium tetraurelia</name>
    <dbReference type="NCBI Taxonomy" id="5888"/>
    <lineage>
        <taxon>Eukaryota</taxon>
        <taxon>Sar</taxon>
        <taxon>Alveolata</taxon>
        <taxon>Ciliophora</taxon>
        <taxon>Intramacronucleata</taxon>
        <taxon>Oligohymenophorea</taxon>
        <taxon>Peniculida</taxon>
        <taxon>Parameciidae</taxon>
        <taxon>Paramecium</taxon>
    </lineage>
</organism>
<dbReference type="Pfam" id="PF01508">
    <property type="entry name" value="Paramecium_SA"/>
    <property type="match status" value="10"/>
</dbReference>
<feature type="signal peptide" evidence="2">
    <location>
        <begin position="1"/>
        <end position="19"/>
    </location>
</feature>
<keyword evidence="1" id="KW-0325">Glycoprotein</keyword>
<dbReference type="SMART" id="SM00639">
    <property type="entry name" value="PSA"/>
    <property type="match status" value="11"/>
</dbReference>
<gene>
    <name evidence="4" type="ORF">GSPATT00014230001</name>
</gene>
<sequence length="1049" mass="116359">MNTINVMSLFMLIQILVSSQYISIGDQCKCSDLSTELDCNLRGTCRWNSVQMSCLESNQFQSTIVSTSPLKQVEAKSSSLYCDHFSQIECPNQNGCAWFENKCLMFTGCTSYVKTSDEDCKKISKECFSDGQRCVELDECNTYTYQKSCVISKKGKYCYWNTQNRRCEQVKECNDLPKFLISDSECRTQLQFCTTKLGGGCVESGSCADAVSAVSCVSDRQQGMECFWAEGKCRDKTCENALTSLKTDAQCKEFLSHCTTKSNGGCTLRLRCSDAQIEDACIKDTNGNDCFWTGDQCKEKLCENAPPSYVTNLQCSYLSSNCITNGQGCTTNHGCTSALKEEFCDKDAEGNPCIWSGVFCTQKKCEDSNFKGDELCSTYMSNCIGKPDDQVGCRTKTCETAASDLTTNEDCEKYLPKSNCIAKKSGGCTINTRCNAIDFEGACIKDSQGNKCYWNENEQKCLTVTTCPQITIESKCIADQFGQPCQWVDQFMNNIKAQCVNKSCSSGPMYLKSEKECNEYFKSNNLQCTLKKGGGCREKSACQDVDVIDGCTTDKDGNTCLWDQTSSKCRRQVCSDFTELTYFGCSKKRADCTIGFGGQCAELQECSSYLNKMSCVKGTDGVCLWIEHFKDGKGACFQFDSCQSLKWQTDAECKLASSSCTTDGEQCVPITECRSTNVNGGCVTGTDGECIQTVSSLHSTESKTCSKFINCSTAYYLTHEECQQAHSFCTTNGETGCRDLTSCEHYTVKESCHLNNKGIQFDDQGSLISTGKCAWDESNQNCREQVCSDLVFKSEDECSQILSNCTSDGEKCVEKQSCQMYIDESTCNSRNGIDGPCLWNEGTCRIKQCQEIQQGTNQNTCSQIKDCISDGEKCVLKDKCAKYNTKVACNISGVDGICVWNESSKTCSVMNSCNEANTDESACNSANDRCLWNSSQNEQSRCSEHTCLSYSLQSGQCQYFKTWNNDKYHICKMIQGKCSQIDATTLTAEECYTYSFYTYSWSPLSNRCMQCSRILENGSNNANSTNSNKTIYQYILGSITGFFAFAAVL</sequence>
<feature type="chain" id="PRO_5002623643" description="PSI domain-containing protein" evidence="2">
    <location>
        <begin position="20"/>
        <end position="1049"/>
    </location>
</feature>
<dbReference type="HOGENOM" id="CLU_005973_0_0_1"/>
<feature type="domain" description="PSI" evidence="3">
    <location>
        <begin position="206"/>
        <end position="252"/>
    </location>
</feature>
<dbReference type="OrthoDB" id="283080at2759"/>
<evidence type="ECO:0000256" key="2">
    <source>
        <dbReference type="SAM" id="SignalP"/>
    </source>
</evidence>
<dbReference type="OMA" id="DKYHICK"/>
<keyword evidence="2" id="KW-0732">Signal</keyword>
<feature type="domain" description="PSI" evidence="3">
    <location>
        <begin position="742"/>
        <end position="813"/>
    </location>
</feature>
<feature type="domain" description="PSI" evidence="3">
    <location>
        <begin position="912"/>
        <end position="958"/>
    </location>
</feature>
<dbReference type="GeneID" id="5032445"/>
<dbReference type="EMBL" id="CT868319">
    <property type="protein sequence ID" value="CAK79263.1"/>
    <property type="molecule type" value="Genomic_DNA"/>
</dbReference>
<evidence type="ECO:0000256" key="1">
    <source>
        <dbReference type="ARBA" id="ARBA00023180"/>
    </source>
</evidence>
<dbReference type="RefSeq" id="XP_001446660.1">
    <property type="nucleotide sequence ID" value="XM_001446623.2"/>
</dbReference>
<evidence type="ECO:0000313" key="5">
    <source>
        <dbReference type="Proteomes" id="UP000000600"/>
    </source>
</evidence>